<name>A0A316D785_9BACL</name>
<protein>
    <recommendedName>
        <fullName evidence="3">DNA mismatch repair protein</fullName>
    </recommendedName>
</protein>
<keyword evidence="2" id="KW-1185">Reference proteome</keyword>
<accession>A0A316D785</accession>
<dbReference type="EMBL" id="QGGL01000012">
    <property type="protein sequence ID" value="PWK10297.1"/>
    <property type="molecule type" value="Genomic_DNA"/>
</dbReference>
<dbReference type="Proteomes" id="UP000245634">
    <property type="component" value="Unassembled WGS sequence"/>
</dbReference>
<dbReference type="OrthoDB" id="2909105at2"/>
<evidence type="ECO:0000313" key="1">
    <source>
        <dbReference type="EMBL" id="PWK10297.1"/>
    </source>
</evidence>
<evidence type="ECO:0000313" key="2">
    <source>
        <dbReference type="Proteomes" id="UP000245634"/>
    </source>
</evidence>
<dbReference type="RefSeq" id="WP_146201010.1">
    <property type="nucleotide sequence ID" value="NZ_QGGL01000012.1"/>
</dbReference>
<gene>
    <name evidence="1" type="ORF">C7459_112119</name>
</gene>
<evidence type="ECO:0008006" key="3">
    <source>
        <dbReference type="Google" id="ProtNLM"/>
    </source>
</evidence>
<comment type="caution">
    <text evidence="1">The sequence shown here is derived from an EMBL/GenBank/DDBJ whole genome shotgun (WGS) entry which is preliminary data.</text>
</comment>
<dbReference type="AlphaFoldDB" id="A0A316D785"/>
<proteinExistence type="predicted"/>
<reference evidence="1 2" key="1">
    <citation type="submission" date="2018-05" db="EMBL/GenBank/DDBJ databases">
        <title>Genomic Encyclopedia of Type Strains, Phase IV (KMG-IV): sequencing the most valuable type-strain genomes for metagenomic binning, comparative biology and taxonomic classification.</title>
        <authorList>
            <person name="Goeker M."/>
        </authorList>
    </citation>
    <scope>NUCLEOTIDE SEQUENCE [LARGE SCALE GENOMIC DNA]</scope>
    <source>
        <strain evidence="1 2">DSM 18773</strain>
    </source>
</reference>
<organism evidence="1 2">
    <name type="scientific">Tumebacillus permanentifrigoris</name>
    <dbReference type="NCBI Taxonomy" id="378543"/>
    <lineage>
        <taxon>Bacteria</taxon>
        <taxon>Bacillati</taxon>
        <taxon>Bacillota</taxon>
        <taxon>Bacilli</taxon>
        <taxon>Bacillales</taxon>
        <taxon>Alicyclobacillaceae</taxon>
        <taxon>Tumebacillus</taxon>
    </lineage>
</organism>
<sequence>MHTTRADVIKWGLEYLDDAGTGAICTVCISTGGSCCAGCRHLTPGVGCQRRNTSCTSWLCGYLLFIFHELGILADWYSFWKQVPGIDFRQDFTPSEFPIEKWIDKRNLKILTAAFSQDLQEVSKKNEQYSSTIKRNDLLFRMITLEYDFKMNGDDHFDALNKRLARLMKDFKRYNAIKSLYQSKK</sequence>
<dbReference type="PROSITE" id="PS51257">
    <property type="entry name" value="PROKAR_LIPOPROTEIN"/>
    <property type="match status" value="1"/>
</dbReference>